<dbReference type="EMBL" id="QXEC01000046">
    <property type="protein sequence ID" value="RIV30253.1"/>
    <property type="molecule type" value="Genomic_DNA"/>
</dbReference>
<feature type="region of interest" description="Disordered" evidence="1">
    <location>
        <begin position="1"/>
        <end position="23"/>
    </location>
</feature>
<evidence type="ECO:0000313" key="2">
    <source>
        <dbReference type="EMBL" id="RIV30253.1"/>
    </source>
</evidence>
<feature type="compositionally biased region" description="Basic residues" evidence="1">
    <location>
        <begin position="1"/>
        <end position="13"/>
    </location>
</feature>
<gene>
    <name evidence="2" type="ORF">D2L64_26280</name>
</gene>
<dbReference type="Proteomes" id="UP000283832">
    <property type="component" value="Unassembled WGS sequence"/>
</dbReference>
<sequence length="81" mass="10017">MRPRLPRRHRRPGQKGGTESDDGLIPLTLGEVRRLLAHLITAARPFDHIHRWSRWRRRHQYRARKAHYQRRLRLHQVRLEY</sequence>
<dbReference type="AlphaFoldDB" id="A0A418MMT8"/>
<organism evidence="2 3">
    <name type="scientific">Micromonospora radicis</name>
    <dbReference type="NCBI Taxonomy" id="1894971"/>
    <lineage>
        <taxon>Bacteria</taxon>
        <taxon>Bacillati</taxon>
        <taxon>Actinomycetota</taxon>
        <taxon>Actinomycetes</taxon>
        <taxon>Micromonosporales</taxon>
        <taxon>Micromonosporaceae</taxon>
        <taxon>Micromonospora</taxon>
    </lineage>
</organism>
<accession>A0A418MMT8</accession>
<protein>
    <submittedName>
        <fullName evidence="2">Uncharacterized protein</fullName>
    </submittedName>
</protein>
<keyword evidence="3" id="KW-1185">Reference proteome</keyword>
<evidence type="ECO:0000313" key="3">
    <source>
        <dbReference type="Proteomes" id="UP000283832"/>
    </source>
</evidence>
<reference evidence="2 3" key="1">
    <citation type="submission" date="2018-08" db="EMBL/GenBank/DDBJ databases">
        <title>Jishengella sp. nov., isolated from a root of Azadirachta indica A. Juss. var. siamensis Valenton.</title>
        <authorList>
            <person name="Kuncharoen N."/>
            <person name="Tanasupawat S."/>
            <person name="Kudo T."/>
            <person name="Ohkuma M."/>
        </authorList>
    </citation>
    <scope>NUCLEOTIDE SEQUENCE [LARGE SCALE GENOMIC DNA]</scope>
    <source>
        <strain evidence="2 3">AZ1-13</strain>
    </source>
</reference>
<proteinExistence type="predicted"/>
<name>A0A418MMT8_9ACTN</name>
<evidence type="ECO:0000256" key="1">
    <source>
        <dbReference type="SAM" id="MobiDB-lite"/>
    </source>
</evidence>
<comment type="caution">
    <text evidence="2">The sequence shown here is derived from an EMBL/GenBank/DDBJ whole genome shotgun (WGS) entry which is preliminary data.</text>
</comment>